<dbReference type="RefSeq" id="WP_037976718.1">
    <property type="nucleotide sequence ID" value="NZ_JAXDSK010000009.1"/>
</dbReference>
<reference evidence="2 3" key="1">
    <citation type="submission" date="2014-04" db="EMBL/GenBank/DDBJ databases">
        <title>Draft Genome Sequence of Synergistes jonesii.</title>
        <authorList>
            <person name="Coil D.A."/>
            <person name="Eisen J.A."/>
            <person name="Holland-Moritz H.E."/>
        </authorList>
    </citation>
    <scope>NUCLEOTIDE SEQUENCE [LARGE SCALE GENOMIC DNA]</scope>
    <source>
        <strain evidence="2 3">78-1</strain>
    </source>
</reference>
<evidence type="ECO:0000313" key="2">
    <source>
        <dbReference type="EMBL" id="KEJ91992.1"/>
    </source>
</evidence>
<keyword evidence="3" id="KW-1185">Reference proteome</keyword>
<comment type="caution">
    <text evidence="2">The sequence shown here is derived from an EMBL/GenBank/DDBJ whole genome shotgun (WGS) entry which is preliminary data.</text>
</comment>
<dbReference type="Proteomes" id="UP000027665">
    <property type="component" value="Unassembled WGS sequence"/>
</dbReference>
<feature type="transmembrane region" description="Helical" evidence="1">
    <location>
        <begin position="26"/>
        <end position="44"/>
    </location>
</feature>
<name>A0A073J2S3_9BACT</name>
<dbReference type="EMBL" id="JMKI01000036">
    <property type="protein sequence ID" value="KEJ91992.1"/>
    <property type="molecule type" value="Genomic_DNA"/>
</dbReference>
<dbReference type="GeneID" id="90984918"/>
<keyword evidence="1" id="KW-0812">Transmembrane</keyword>
<dbReference type="STRING" id="2754.EH55_06310"/>
<accession>A0A073J2S3</accession>
<dbReference type="AlphaFoldDB" id="A0A073J2S3"/>
<gene>
    <name evidence="2" type="ORF">EH55_06310</name>
</gene>
<evidence type="ECO:0000313" key="3">
    <source>
        <dbReference type="Proteomes" id="UP000027665"/>
    </source>
</evidence>
<keyword evidence="1" id="KW-1133">Transmembrane helix</keyword>
<proteinExistence type="predicted"/>
<evidence type="ECO:0000256" key="1">
    <source>
        <dbReference type="SAM" id="Phobius"/>
    </source>
</evidence>
<organism evidence="2 3">
    <name type="scientific">Synergistes jonesii</name>
    <dbReference type="NCBI Taxonomy" id="2754"/>
    <lineage>
        <taxon>Bacteria</taxon>
        <taxon>Thermotogati</taxon>
        <taxon>Synergistota</taxon>
        <taxon>Synergistia</taxon>
        <taxon>Synergistales</taxon>
        <taxon>Synergistaceae</taxon>
        <taxon>Synergistes</taxon>
    </lineage>
</organism>
<protein>
    <submittedName>
        <fullName evidence="2">Uncharacterized protein</fullName>
    </submittedName>
</protein>
<keyword evidence="1" id="KW-0472">Membrane</keyword>
<sequence>MSSKAMTIGNNVKCEGRKSYVDAKTVVYGAVFVAAFILLAYFLGHAEVVSNPYVPARIF</sequence>